<feature type="domain" description="EF-hand" evidence="6">
    <location>
        <begin position="442"/>
        <end position="477"/>
    </location>
</feature>
<dbReference type="GO" id="GO:0017177">
    <property type="term" value="C:glucosidase II complex"/>
    <property type="evidence" value="ECO:0007669"/>
    <property type="project" value="TreeGrafter"/>
</dbReference>
<dbReference type="OrthoDB" id="28322at2759"/>
<dbReference type="Gene3D" id="4.10.400.10">
    <property type="entry name" value="Low-density Lipoprotein Receptor"/>
    <property type="match status" value="1"/>
</dbReference>
<dbReference type="InterPro" id="IPR009011">
    <property type="entry name" value="Man6P_isomerase_rcpt-bd_dom_sf"/>
</dbReference>
<dbReference type="Proteomes" id="UP000478052">
    <property type="component" value="Unassembled WGS sequence"/>
</dbReference>
<evidence type="ECO:0000256" key="5">
    <source>
        <dbReference type="ARBA" id="ARBA00023157"/>
    </source>
</evidence>
<keyword evidence="9" id="KW-1185">Reference proteome</keyword>
<gene>
    <name evidence="8" type="ORF">FWK35_00022334</name>
</gene>
<dbReference type="PROSITE" id="PS00018">
    <property type="entry name" value="EF_HAND_1"/>
    <property type="match status" value="1"/>
</dbReference>
<evidence type="ECO:0000256" key="1">
    <source>
        <dbReference type="ARBA" id="ARBA00022387"/>
    </source>
</evidence>
<dbReference type="CDD" id="cd00112">
    <property type="entry name" value="LDLa"/>
    <property type="match status" value="1"/>
</dbReference>
<evidence type="ECO:0000256" key="4">
    <source>
        <dbReference type="ARBA" id="ARBA00022837"/>
    </source>
</evidence>
<evidence type="ECO:0000259" key="7">
    <source>
        <dbReference type="PROSITE" id="PS51914"/>
    </source>
</evidence>
<dbReference type="Gene3D" id="1.10.238.10">
    <property type="entry name" value="EF-hand"/>
    <property type="match status" value="1"/>
</dbReference>
<evidence type="ECO:0000256" key="3">
    <source>
        <dbReference type="ARBA" id="ARBA00022824"/>
    </source>
</evidence>
<protein>
    <recommendedName>
        <fullName evidence="1">Glucosidase 2 subunit beta</fullName>
    </recommendedName>
</protein>
<dbReference type="Pfam" id="PF13015">
    <property type="entry name" value="PRKCSH_1"/>
    <property type="match status" value="1"/>
</dbReference>
<keyword evidence="2" id="KW-0732">Signal</keyword>
<dbReference type="InterPro" id="IPR018247">
    <property type="entry name" value="EF_Hand_1_Ca_BS"/>
</dbReference>
<dbReference type="EMBL" id="VUJU01005320">
    <property type="protein sequence ID" value="KAF0751613.1"/>
    <property type="molecule type" value="Genomic_DNA"/>
</dbReference>
<comment type="caution">
    <text evidence="8">The sequence shown here is derived from an EMBL/GenBank/DDBJ whole genome shotgun (WGS) entry which is preliminary data.</text>
</comment>
<evidence type="ECO:0000313" key="8">
    <source>
        <dbReference type="EMBL" id="KAF0751613.1"/>
    </source>
</evidence>
<dbReference type="Pfam" id="PF13202">
    <property type="entry name" value="EF-hand_5"/>
    <property type="match status" value="1"/>
</dbReference>
<accession>A0A6G0Y9E1</accession>
<dbReference type="InterPro" id="IPR039794">
    <property type="entry name" value="Gtb1-like"/>
</dbReference>
<evidence type="ECO:0000259" key="6">
    <source>
        <dbReference type="PROSITE" id="PS50222"/>
    </source>
</evidence>
<dbReference type="InterPro" id="IPR002172">
    <property type="entry name" value="LDrepeatLR_classA_rpt"/>
</dbReference>
<dbReference type="PANTHER" id="PTHR12630">
    <property type="entry name" value="N-LINKED OLIGOSACCHARIDE PROCESSING"/>
    <property type="match status" value="1"/>
</dbReference>
<keyword evidence="4" id="KW-0106">Calcium</keyword>
<dbReference type="InterPro" id="IPR002048">
    <property type="entry name" value="EF_hand_dom"/>
</dbReference>
<reference evidence="8 9" key="1">
    <citation type="submission" date="2019-08" db="EMBL/GenBank/DDBJ databases">
        <title>Whole genome of Aphis craccivora.</title>
        <authorList>
            <person name="Voronova N.V."/>
            <person name="Shulinski R.S."/>
            <person name="Bandarenka Y.V."/>
            <person name="Zhorov D.G."/>
            <person name="Warner D."/>
        </authorList>
    </citation>
    <scope>NUCLEOTIDE SEQUENCE [LARGE SCALE GENOMIC DNA]</scope>
    <source>
        <strain evidence="8">180601</strain>
        <tissue evidence="8">Whole Body</tissue>
    </source>
</reference>
<evidence type="ECO:0000313" key="9">
    <source>
        <dbReference type="Proteomes" id="UP000478052"/>
    </source>
</evidence>
<dbReference type="InterPro" id="IPR036055">
    <property type="entry name" value="LDL_receptor-like_sf"/>
</dbReference>
<dbReference type="InterPro" id="IPR036607">
    <property type="entry name" value="PRKCSH"/>
</dbReference>
<feature type="domain" description="MRH" evidence="7">
    <location>
        <begin position="618"/>
        <end position="718"/>
    </location>
</feature>
<evidence type="ECO:0000256" key="2">
    <source>
        <dbReference type="ARBA" id="ARBA00022729"/>
    </source>
</evidence>
<dbReference type="SUPFAM" id="SSF57424">
    <property type="entry name" value="LDL receptor-like module"/>
    <property type="match status" value="1"/>
</dbReference>
<dbReference type="GO" id="GO:0006491">
    <property type="term" value="P:N-glycan processing"/>
    <property type="evidence" value="ECO:0007669"/>
    <property type="project" value="TreeGrafter"/>
</dbReference>
<proteinExistence type="predicted"/>
<organism evidence="8 9">
    <name type="scientific">Aphis craccivora</name>
    <name type="common">Cowpea aphid</name>
    <dbReference type="NCBI Taxonomy" id="307492"/>
    <lineage>
        <taxon>Eukaryota</taxon>
        <taxon>Metazoa</taxon>
        <taxon>Ecdysozoa</taxon>
        <taxon>Arthropoda</taxon>
        <taxon>Hexapoda</taxon>
        <taxon>Insecta</taxon>
        <taxon>Pterygota</taxon>
        <taxon>Neoptera</taxon>
        <taxon>Paraneoptera</taxon>
        <taxon>Hemiptera</taxon>
        <taxon>Sternorrhyncha</taxon>
        <taxon>Aphidomorpha</taxon>
        <taxon>Aphidoidea</taxon>
        <taxon>Aphididae</taxon>
        <taxon>Aphidini</taxon>
        <taxon>Aphis</taxon>
        <taxon>Aphis</taxon>
    </lineage>
</organism>
<keyword evidence="3" id="KW-0256">Endoplasmic reticulum</keyword>
<dbReference type="Gene3D" id="2.70.130.10">
    <property type="entry name" value="Mannose-6-phosphate receptor binding domain"/>
    <property type="match status" value="1"/>
</dbReference>
<dbReference type="InterPro" id="IPR011992">
    <property type="entry name" value="EF-hand-dom_pair"/>
</dbReference>
<dbReference type="AlphaFoldDB" id="A0A6G0Y9E1"/>
<dbReference type="PROSITE" id="PS50222">
    <property type="entry name" value="EF_HAND_2"/>
    <property type="match status" value="1"/>
</dbReference>
<dbReference type="SUPFAM" id="SSF50911">
    <property type="entry name" value="Mannose 6-phosphate receptor domain"/>
    <property type="match status" value="1"/>
</dbReference>
<dbReference type="GO" id="GO:0005509">
    <property type="term" value="F:calcium ion binding"/>
    <property type="evidence" value="ECO:0007669"/>
    <property type="project" value="InterPro"/>
</dbReference>
<sequence length="718" mass="83863">MEVIYNLNIVLIINLLFHSIILTKCSVGNFEMIKGIPIDNAKLYTYGKDFTCLDGTFTIPYSYINDNYCDCIDASDEPGTSACPNGTFYCTNKGHFPLVVPSSRVNDGICDCCDGSDEWANNVQKDACPNTCENLNHASRIEEKRIANLYTLGFKIRKQLIAKGKYLLSQKQVRHFIHIILIGINVQYKCSFLYPHNIPMQYKTEQKISFKNQPINELIKINSSSKSNCIEDNLKFGFQFPSETIQQSSYKKWIISDELVIKKPKDCYNLIGCGSMNLNTTKQIDFQRKNITPQSKHYEKPCNIFKLITPTEVQSTTYQTSYKDSKIEKNNVDMFKPKSTYMTPLKKMETMTTNNLYYKYWANNSNNSTIRIRNNCETKKPIDHQTTYNHYYTEPGTYTKEDKIIPLMTRIKDAQFKRSILFNDKEVAKEKEEKALEEEKSNQQNKVIKIFNEIDTNKNNKIEVEEVIAYSTFDQNKDGLVSQDEVNYFMENKKEFNLKDFISNGWNRVNLLIFTKSFDEKQHLNKKNIKKEFLNQDFNYNSENETEIYNIEDIEAVRINKLLYTEKTKIIIDESKKAQVLFKEADRTVKDLQKQLYDVQKSLSKNFGSEDEFAALDGQCYELTNDEYVYKLCLFEKITQRPIKGGPEVILGVWKGWTNFINDEPQYHTMLYDRGQYCLNHYQRFAYVHLSCGLEPKLISVSELNRCEYIMEFELPSL</sequence>
<name>A0A6G0Y9E1_APHCR</name>
<dbReference type="SUPFAM" id="SSF47473">
    <property type="entry name" value="EF-hand"/>
    <property type="match status" value="1"/>
</dbReference>
<dbReference type="Pfam" id="PF12999">
    <property type="entry name" value="PRKCSH-like"/>
    <property type="match status" value="1"/>
</dbReference>
<dbReference type="InterPro" id="IPR044865">
    <property type="entry name" value="MRH_dom"/>
</dbReference>
<dbReference type="PANTHER" id="PTHR12630:SF1">
    <property type="entry name" value="GLUCOSIDASE 2 SUBUNIT BETA"/>
    <property type="match status" value="1"/>
</dbReference>
<dbReference type="InterPro" id="IPR028146">
    <property type="entry name" value="PRKCSH_N"/>
</dbReference>
<keyword evidence="5" id="KW-1015">Disulfide bond</keyword>
<dbReference type="PROSITE" id="PS51914">
    <property type="entry name" value="MRH"/>
    <property type="match status" value="1"/>
</dbReference>